<dbReference type="EC" id="2.3.1.184" evidence="6"/>
<proteinExistence type="inferred from homology"/>
<name>A0A1S7U8B6_9HYPH</name>
<dbReference type="GO" id="GO:0009372">
    <property type="term" value="P:quorum sensing"/>
    <property type="evidence" value="ECO:0007669"/>
    <property type="project" value="UniProtKB-UniRule"/>
</dbReference>
<keyword evidence="1 5" id="KW-0673">Quorum sensing</keyword>
<evidence type="ECO:0000313" key="8">
    <source>
        <dbReference type="Proteomes" id="UP000192140"/>
    </source>
</evidence>
<evidence type="ECO:0000256" key="6">
    <source>
        <dbReference type="RuleBase" id="RU361135"/>
    </source>
</evidence>
<dbReference type="PROSITE" id="PS51187">
    <property type="entry name" value="AUTOINDUCER_SYNTH_2"/>
    <property type="match status" value="1"/>
</dbReference>
<evidence type="ECO:0000313" key="7">
    <source>
        <dbReference type="EMBL" id="CVI63109.1"/>
    </source>
</evidence>
<dbReference type="AlphaFoldDB" id="A0A1S7U8B6"/>
<organism evidence="7 8">
    <name type="scientific">Agrobacterium deltaense NCPPB 1641</name>
    <dbReference type="NCBI Taxonomy" id="1183425"/>
    <lineage>
        <taxon>Bacteria</taxon>
        <taxon>Pseudomonadati</taxon>
        <taxon>Pseudomonadota</taxon>
        <taxon>Alphaproteobacteria</taxon>
        <taxon>Hyphomicrobiales</taxon>
        <taxon>Rhizobiaceae</taxon>
        <taxon>Rhizobium/Agrobacterium group</taxon>
        <taxon>Agrobacterium</taxon>
    </lineage>
</organism>
<comment type="caution">
    <text evidence="7">The sequence shown here is derived from an EMBL/GenBank/DDBJ whole genome shotgun (WGS) entry which is preliminary data.</text>
</comment>
<sequence>MIGGLLVFLLIQPYQYHRYAGLLEQSFRLRKKVFHDCLGWQVGVHRGLERDTYDALGAVYLVWCDKDARHLYGTVRLMPTTGPTLLRDVFSRTLPGMDLVSPGTWEGTRMCLDVDLLKESQPTLSPSRAFGFLLLALFEGSFAHGIKTLVSNYEPPMERVYRRAGLIVEEIGRADGYGRLPVCCGVFDVSDETLQQMRKVLRIAHPLYTPSLPKVAGAAAVQKFQRLDHVKRPVKIENLGTLQWRSVAKAPLEPVG</sequence>
<evidence type="ECO:0000256" key="5">
    <source>
        <dbReference type="PROSITE-ProRule" id="PRU00533"/>
    </source>
</evidence>
<protein>
    <recommendedName>
        <fullName evidence="6">Acyl-homoserine-lactone synthase</fullName>
        <ecNumber evidence="6">2.3.1.184</ecNumber>
    </recommendedName>
    <alternativeName>
        <fullName evidence="6">Autoinducer synthesis protein</fullName>
    </alternativeName>
</protein>
<dbReference type="EMBL" id="FCNP01000049">
    <property type="protein sequence ID" value="CVI63109.1"/>
    <property type="molecule type" value="Genomic_DNA"/>
</dbReference>
<dbReference type="InterPro" id="IPR001690">
    <property type="entry name" value="Autoind_synthase"/>
</dbReference>
<evidence type="ECO:0000256" key="3">
    <source>
        <dbReference type="ARBA" id="ARBA00022691"/>
    </source>
</evidence>
<keyword evidence="8" id="KW-1185">Reference proteome</keyword>
<reference evidence="7" key="1">
    <citation type="submission" date="2016-01" db="EMBL/GenBank/DDBJ databases">
        <authorList>
            <person name="Regsiter A."/>
            <person name="william w."/>
        </authorList>
    </citation>
    <scope>NUCLEOTIDE SEQUENCE</scope>
    <source>
        <strain evidence="7">NCPPB 1641</strain>
    </source>
</reference>
<comment type="similarity">
    <text evidence="5 6">Belongs to the autoinducer synthase family.</text>
</comment>
<keyword evidence="2 6" id="KW-0808">Transferase</keyword>
<keyword evidence="4 5" id="KW-0071">Autoinducer synthesis</keyword>
<evidence type="ECO:0000256" key="4">
    <source>
        <dbReference type="ARBA" id="ARBA00022929"/>
    </source>
</evidence>
<keyword evidence="3 6" id="KW-0949">S-adenosyl-L-methionine</keyword>
<dbReference type="Gene3D" id="3.40.630.30">
    <property type="match status" value="1"/>
</dbReference>
<dbReference type="Pfam" id="PF00765">
    <property type="entry name" value="Autoind_synth"/>
    <property type="match status" value="1"/>
</dbReference>
<accession>A0A1S7U8B6</accession>
<evidence type="ECO:0000256" key="2">
    <source>
        <dbReference type="ARBA" id="ARBA00022679"/>
    </source>
</evidence>
<gene>
    <name evidence="7" type="ORF">AGR7A_pAt20098</name>
</gene>
<dbReference type="PANTHER" id="PTHR39322:SF1">
    <property type="entry name" value="ISOVALERYL-HOMOSERINE LACTONE SYNTHASE"/>
    <property type="match status" value="1"/>
</dbReference>
<dbReference type="PRINTS" id="PR01549">
    <property type="entry name" value="AUTOINDCRSYN"/>
</dbReference>
<dbReference type="InterPro" id="IPR016181">
    <property type="entry name" value="Acyl_CoA_acyltransferase"/>
</dbReference>
<dbReference type="GO" id="GO:0061579">
    <property type="term" value="F:N-acyl homoserine lactone synthase activity"/>
    <property type="evidence" value="ECO:0007669"/>
    <property type="project" value="UniProtKB-UniRule"/>
</dbReference>
<evidence type="ECO:0000256" key="1">
    <source>
        <dbReference type="ARBA" id="ARBA00022654"/>
    </source>
</evidence>
<dbReference type="SUPFAM" id="SSF55729">
    <property type="entry name" value="Acyl-CoA N-acyltransferases (Nat)"/>
    <property type="match status" value="1"/>
</dbReference>
<comment type="catalytic activity">
    <reaction evidence="6">
        <text>a fatty acyl-[ACP] + S-adenosyl-L-methionine = an N-acyl-L-homoserine lactone + S-methyl-5'-thioadenosine + holo-[ACP] + H(+)</text>
        <dbReference type="Rhea" id="RHEA:10096"/>
        <dbReference type="Rhea" id="RHEA-COMP:9685"/>
        <dbReference type="Rhea" id="RHEA-COMP:14125"/>
        <dbReference type="ChEBI" id="CHEBI:15378"/>
        <dbReference type="ChEBI" id="CHEBI:17509"/>
        <dbReference type="ChEBI" id="CHEBI:55474"/>
        <dbReference type="ChEBI" id="CHEBI:59789"/>
        <dbReference type="ChEBI" id="CHEBI:64479"/>
        <dbReference type="ChEBI" id="CHEBI:138651"/>
        <dbReference type="EC" id="2.3.1.184"/>
    </reaction>
</comment>
<dbReference type="PANTHER" id="PTHR39322">
    <property type="entry name" value="ACYL-HOMOSERINE-LACTONE SYNTHASE"/>
    <property type="match status" value="1"/>
</dbReference>
<dbReference type="Proteomes" id="UP000192140">
    <property type="component" value="Unassembled WGS sequence"/>
</dbReference>
<dbReference type="GO" id="GO:0007165">
    <property type="term" value="P:signal transduction"/>
    <property type="evidence" value="ECO:0007669"/>
    <property type="project" value="TreeGrafter"/>
</dbReference>